<keyword evidence="3" id="KW-1185">Reference proteome</keyword>
<organism evidence="2 3">
    <name type="scientific">Antrodiella citrinella</name>
    <dbReference type="NCBI Taxonomy" id="2447956"/>
    <lineage>
        <taxon>Eukaryota</taxon>
        <taxon>Fungi</taxon>
        <taxon>Dikarya</taxon>
        <taxon>Basidiomycota</taxon>
        <taxon>Agaricomycotina</taxon>
        <taxon>Agaricomycetes</taxon>
        <taxon>Polyporales</taxon>
        <taxon>Steccherinaceae</taxon>
        <taxon>Antrodiella</taxon>
    </lineage>
</organism>
<sequence>MFTIKLPIPPQISVPSRPTNAARDVRYTKMFRGHTIRFERAQAHRNVQFVTQLHQLHQEIAVLDMQAQITFKEQQKSLNGELGIAWLTQTRKFRTFLQSAERQLNNAESARQDAFRQKQTSRNGRFEAAQQMRRTTFGQRHKDLQRSALDAEGKRVKEFLAWKEQKVYEAERQMREWQMEFARDERRREKRMKQSW</sequence>
<feature type="region of interest" description="Disordered" evidence="1">
    <location>
        <begin position="107"/>
        <end position="126"/>
    </location>
</feature>
<protein>
    <submittedName>
        <fullName evidence="2">Uncharacterized protein</fullName>
    </submittedName>
</protein>
<reference evidence="2 3" key="1">
    <citation type="submission" date="2019-02" db="EMBL/GenBank/DDBJ databases">
        <title>Genome sequencing of the rare red list fungi Antrodiella citrinella (Flaviporus citrinellus).</title>
        <authorList>
            <person name="Buettner E."/>
            <person name="Kellner H."/>
        </authorList>
    </citation>
    <scope>NUCLEOTIDE SEQUENCE [LARGE SCALE GENOMIC DNA]</scope>
    <source>
        <strain evidence="2 3">DSM 108506</strain>
    </source>
</reference>
<evidence type="ECO:0000256" key="1">
    <source>
        <dbReference type="SAM" id="MobiDB-lite"/>
    </source>
</evidence>
<dbReference type="Proteomes" id="UP000308730">
    <property type="component" value="Unassembled WGS sequence"/>
</dbReference>
<evidence type="ECO:0000313" key="3">
    <source>
        <dbReference type="Proteomes" id="UP000308730"/>
    </source>
</evidence>
<comment type="caution">
    <text evidence="2">The sequence shown here is derived from an EMBL/GenBank/DDBJ whole genome shotgun (WGS) entry which is preliminary data.</text>
</comment>
<dbReference type="EMBL" id="SGPM01000061">
    <property type="protein sequence ID" value="THH31012.1"/>
    <property type="molecule type" value="Genomic_DNA"/>
</dbReference>
<proteinExistence type="predicted"/>
<evidence type="ECO:0000313" key="2">
    <source>
        <dbReference type="EMBL" id="THH31012.1"/>
    </source>
</evidence>
<dbReference type="AlphaFoldDB" id="A0A4S4MX72"/>
<name>A0A4S4MX72_9APHY</name>
<gene>
    <name evidence="2" type="ORF">EUX98_g3193</name>
</gene>
<accession>A0A4S4MX72</accession>